<organism evidence="2 3">
    <name type="scientific">Methylorubrum salsuginis</name>
    <dbReference type="NCBI Taxonomy" id="414703"/>
    <lineage>
        <taxon>Bacteria</taxon>
        <taxon>Pseudomonadati</taxon>
        <taxon>Pseudomonadota</taxon>
        <taxon>Alphaproteobacteria</taxon>
        <taxon>Hyphomicrobiales</taxon>
        <taxon>Methylobacteriaceae</taxon>
        <taxon>Methylorubrum</taxon>
    </lineage>
</organism>
<dbReference type="Gene3D" id="3.30.420.40">
    <property type="match status" value="1"/>
</dbReference>
<gene>
    <name evidence="2" type="ORF">SAMN04488125_102445</name>
</gene>
<dbReference type="InterPro" id="IPR002821">
    <property type="entry name" value="Hydantoinase_A"/>
</dbReference>
<evidence type="ECO:0000259" key="1">
    <source>
        <dbReference type="Pfam" id="PF01968"/>
    </source>
</evidence>
<feature type="domain" description="Hydantoinase A/oxoprolinase" evidence="1">
    <location>
        <begin position="63"/>
        <end position="309"/>
    </location>
</feature>
<dbReference type="EMBL" id="FOSV01000002">
    <property type="protein sequence ID" value="SFK57086.1"/>
    <property type="molecule type" value="Genomic_DNA"/>
</dbReference>
<accession>A0A1I4AN42</accession>
<dbReference type="NCBIfam" id="TIGR03123">
    <property type="entry name" value="one_C_unchar_1"/>
    <property type="match status" value="1"/>
</dbReference>
<sequence length="344" mass="36120">MNRNGTRIVGWDLGGVHVKAALIEGGRVIEAVQAACPLWRGIPALDRTFSELPAWARGEADHAVTMTGELTDCFADRADGVEKLSEWAAATLKGRVCIYAGSAGFVAAEGAKSVAEKIASANWHATAALVGRCLPRALLVDIGSTTADLIPIVEGHPAATGYSDAERLETGELVYTGVVRTPILAFATHAPWRGRRTALMAETFATAADIHRLTGDLPEGADQQHSADLKGKSLAETETRLARMVGRDRGEGTSEEWRALAAWFAEAQLRPLHDAASVLLSRPDLPADAPLVVCGAGRFLAERLAGRLGRAAVPLAGLIADRVAAEGTEWVSTCGPAVAVGLIA</sequence>
<keyword evidence="3" id="KW-1185">Reference proteome</keyword>
<dbReference type="OrthoDB" id="1792672at2"/>
<protein>
    <submittedName>
        <fullName evidence="2">Probable H4MPT-linked C1 transfer pathway protein</fullName>
    </submittedName>
</protein>
<dbReference type="InterPro" id="IPR002756">
    <property type="entry name" value="MfnF"/>
</dbReference>
<dbReference type="RefSeq" id="WP_091942546.1">
    <property type="nucleotide sequence ID" value="NZ_FOSV01000002.1"/>
</dbReference>
<dbReference type="Proteomes" id="UP000198804">
    <property type="component" value="Unassembled WGS sequence"/>
</dbReference>
<reference evidence="3" key="1">
    <citation type="submission" date="2016-10" db="EMBL/GenBank/DDBJ databases">
        <authorList>
            <person name="Varghese N."/>
            <person name="Submissions S."/>
        </authorList>
    </citation>
    <scope>NUCLEOTIDE SEQUENCE [LARGE SCALE GENOMIC DNA]</scope>
    <source>
        <strain evidence="3">CGMCC 1.6474</strain>
    </source>
</reference>
<dbReference type="GO" id="GO:0016787">
    <property type="term" value="F:hydrolase activity"/>
    <property type="evidence" value="ECO:0007669"/>
    <property type="project" value="InterPro"/>
</dbReference>
<proteinExistence type="predicted"/>
<dbReference type="STRING" id="414703.SAMN04488125_102445"/>
<name>A0A1I4AN42_9HYPH</name>
<evidence type="ECO:0000313" key="2">
    <source>
        <dbReference type="EMBL" id="SFK57086.1"/>
    </source>
</evidence>
<dbReference type="Pfam" id="PF01968">
    <property type="entry name" value="Hydantoinase_A"/>
    <property type="match status" value="1"/>
</dbReference>
<dbReference type="Gene3D" id="3.30.420.190">
    <property type="entry name" value="conserved archaeal protein q6m145"/>
    <property type="match status" value="1"/>
</dbReference>
<dbReference type="AlphaFoldDB" id="A0A1I4AN42"/>
<evidence type="ECO:0000313" key="3">
    <source>
        <dbReference type="Proteomes" id="UP000198804"/>
    </source>
</evidence>